<protein>
    <submittedName>
        <fullName evidence="2">Uncharacterized protein</fullName>
    </submittedName>
</protein>
<dbReference type="AlphaFoldDB" id="A0A418NE76"/>
<sequence>MPAQWRQEKRRRDRSRRLSVRHPLPCLPPAPRTRGEIYSSPPPMPPRPVASAKACCASVSTM</sequence>
<feature type="compositionally biased region" description="Basic residues" evidence="1">
    <location>
        <begin position="8"/>
        <end position="20"/>
    </location>
</feature>
<gene>
    <name evidence="2" type="ORF">D2V04_16515</name>
</gene>
<proteinExistence type="predicted"/>
<accession>A0A418NE76</accession>
<comment type="caution">
    <text evidence="2">The sequence shown here is derived from an EMBL/GenBank/DDBJ whole genome shotgun (WGS) entry which is preliminary data.</text>
</comment>
<evidence type="ECO:0000256" key="1">
    <source>
        <dbReference type="SAM" id="MobiDB-lite"/>
    </source>
</evidence>
<reference evidence="2 3" key="1">
    <citation type="submission" date="2018-08" db="EMBL/GenBank/DDBJ databases">
        <title>Altererythrobacter sp.Ery1 and Ery12, the genome sequencing of novel strains in genus Alterythrobacter.</title>
        <authorList>
            <person name="Cheng H."/>
            <person name="Wu Y.-H."/>
            <person name="Fang C."/>
            <person name="Xu X.-W."/>
        </authorList>
    </citation>
    <scope>NUCLEOTIDE SEQUENCE [LARGE SCALE GENOMIC DNA]</scope>
    <source>
        <strain evidence="2 3">Ery1</strain>
    </source>
</reference>
<dbReference type="EMBL" id="QXFK01000019">
    <property type="protein sequence ID" value="RIV76122.1"/>
    <property type="molecule type" value="Genomic_DNA"/>
</dbReference>
<dbReference type="Proteomes" id="UP000285092">
    <property type="component" value="Unassembled WGS sequence"/>
</dbReference>
<evidence type="ECO:0000313" key="2">
    <source>
        <dbReference type="EMBL" id="RIV76122.1"/>
    </source>
</evidence>
<keyword evidence="3" id="KW-1185">Reference proteome</keyword>
<name>A0A418NE76_9SPHN</name>
<evidence type="ECO:0000313" key="3">
    <source>
        <dbReference type="Proteomes" id="UP000285092"/>
    </source>
</evidence>
<feature type="region of interest" description="Disordered" evidence="1">
    <location>
        <begin position="1"/>
        <end position="50"/>
    </location>
</feature>
<organism evidence="2 3">
    <name type="scientific">Pelagerythrobacter aerophilus</name>
    <dbReference type="NCBI Taxonomy" id="2306995"/>
    <lineage>
        <taxon>Bacteria</taxon>
        <taxon>Pseudomonadati</taxon>
        <taxon>Pseudomonadota</taxon>
        <taxon>Alphaproteobacteria</taxon>
        <taxon>Sphingomonadales</taxon>
        <taxon>Erythrobacteraceae</taxon>
        <taxon>Pelagerythrobacter</taxon>
    </lineage>
</organism>